<evidence type="ECO:0000313" key="6">
    <source>
        <dbReference type="Proteomes" id="UP000000689"/>
    </source>
</evidence>
<dbReference type="PANTHER" id="PTHR44090:SF1">
    <property type="entry name" value="SUPERKILLER COMPLEX PROTEIN 8"/>
    <property type="match status" value="1"/>
</dbReference>
<feature type="repeat" description="WD" evidence="3">
    <location>
        <begin position="293"/>
        <end position="334"/>
    </location>
</feature>
<dbReference type="HOGENOM" id="CLU_065016_0_0_1"/>
<dbReference type="GO" id="GO:0007131">
    <property type="term" value="P:reciprocal meiotic recombination"/>
    <property type="evidence" value="ECO:0007669"/>
    <property type="project" value="EnsemblFungi"/>
</dbReference>
<dbReference type="GO" id="GO:0065004">
    <property type="term" value="P:protein-DNA complex assembly"/>
    <property type="evidence" value="ECO:0007669"/>
    <property type="project" value="EnsemblFungi"/>
</dbReference>
<dbReference type="PROSITE" id="PS50294">
    <property type="entry name" value="WD_REPEATS_REGION"/>
    <property type="match status" value="1"/>
</dbReference>
<evidence type="ECO:0000256" key="1">
    <source>
        <dbReference type="ARBA" id="ARBA00022574"/>
    </source>
</evidence>
<dbReference type="PANTHER" id="PTHR44090">
    <property type="entry name" value="WD REPEAT-CONTAINING PROTEIN 61"/>
    <property type="match status" value="1"/>
</dbReference>
<dbReference type="RefSeq" id="XP_003672105.1">
    <property type="nucleotide sequence ID" value="XM_003672057.1"/>
</dbReference>
<dbReference type="GO" id="GO:0055087">
    <property type="term" value="C:Ski complex"/>
    <property type="evidence" value="ECO:0007669"/>
    <property type="project" value="EnsemblFungi"/>
</dbReference>
<dbReference type="SUPFAM" id="SSF50978">
    <property type="entry name" value="WD40 repeat-like"/>
    <property type="match status" value="1"/>
</dbReference>
<dbReference type="Gene3D" id="2.130.10.10">
    <property type="entry name" value="YVTN repeat-like/Quinoprotein amine dehydrogenase"/>
    <property type="match status" value="1"/>
</dbReference>
<dbReference type="AlphaFoldDB" id="G0WGF1"/>
<organism evidence="5 6">
    <name type="scientific">Naumovozyma dairenensis (strain ATCC 10597 / BCRC 20456 / CBS 421 / NBRC 0211 / NRRL Y-12639)</name>
    <name type="common">Saccharomyces dairenensis</name>
    <dbReference type="NCBI Taxonomy" id="1071378"/>
    <lineage>
        <taxon>Eukaryota</taxon>
        <taxon>Fungi</taxon>
        <taxon>Dikarya</taxon>
        <taxon>Ascomycota</taxon>
        <taxon>Saccharomycotina</taxon>
        <taxon>Saccharomycetes</taxon>
        <taxon>Saccharomycetales</taxon>
        <taxon>Saccharomycetaceae</taxon>
        <taxon>Naumovozyma</taxon>
    </lineage>
</organism>
<dbReference type="STRING" id="1071378.G0WGF1"/>
<dbReference type="GO" id="GO:0070481">
    <property type="term" value="P:nuclear-transcribed mRNA catabolic process, non-stop decay"/>
    <property type="evidence" value="ECO:0007669"/>
    <property type="project" value="EnsemblFungi"/>
</dbReference>
<dbReference type="InterPro" id="IPR051510">
    <property type="entry name" value="SKI8"/>
</dbReference>
<dbReference type="KEGG" id="ndi:NDAI_0I02940"/>
<dbReference type="Pfam" id="PF12894">
    <property type="entry name" value="ANAPC4_WD40"/>
    <property type="match status" value="1"/>
</dbReference>
<dbReference type="InterPro" id="IPR001680">
    <property type="entry name" value="WD40_rpt"/>
</dbReference>
<dbReference type="PROSITE" id="PS50082">
    <property type="entry name" value="WD_REPEATS_2"/>
    <property type="match status" value="2"/>
</dbReference>
<dbReference type="eggNOG" id="KOG4155">
    <property type="taxonomic scope" value="Eukaryota"/>
</dbReference>
<dbReference type="InterPro" id="IPR024977">
    <property type="entry name" value="Apc4-like_WD40_dom"/>
</dbReference>
<evidence type="ECO:0000313" key="5">
    <source>
        <dbReference type="EMBL" id="CCD26862.1"/>
    </source>
</evidence>
<dbReference type="SMART" id="SM00320">
    <property type="entry name" value="WD40"/>
    <property type="match status" value="4"/>
</dbReference>
<dbReference type="Pfam" id="PF00400">
    <property type="entry name" value="WD40"/>
    <property type="match status" value="2"/>
</dbReference>
<dbReference type="EMBL" id="HE580275">
    <property type="protein sequence ID" value="CCD26862.1"/>
    <property type="molecule type" value="Genomic_DNA"/>
</dbReference>
<reference evidence="5 6" key="1">
    <citation type="journal article" date="2011" name="Proc. Natl. Acad. Sci. U.S.A.">
        <title>Evolutionary erosion of yeast sex chromosomes by mating-type switching accidents.</title>
        <authorList>
            <person name="Gordon J.L."/>
            <person name="Armisen D."/>
            <person name="Proux-Wera E."/>
            <person name="Oheigeartaigh S.S."/>
            <person name="Byrne K.P."/>
            <person name="Wolfe K.H."/>
        </authorList>
    </citation>
    <scope>NUCLEOTIDE SEQUENCE [LARGE SCALE GENOMIC DNA]</scope>
    <source>
        <strain evidence="6">ATCC 10597 / BCRC 20456 / CBS 421 / NBRC 0211 / NRRL Y-12639</strain>
    </source>
</reference>
<evidence type="ECO:0000256" key="3">
    <source>
        <dbReference type="PROSITE-ProRule" id="PRU00221"/>
    </source>
</evidence>
<gene>
    <name evidence="5" type="primary">NDAI0I02940</name>
    <name evidence="5" type="ordered locus">NDAI_0I02940</name>
</gene>
<protein>
    <recommendedName>
        <fullName evidence="4">Anaphase-promoting complex subunit 4-like WD40 domain-containing protein</fullName>
    </recommendedName>
</protein>
<keyword evidence="1 3" id="KW-0853">WD repeat</keyword>
<dbReference type="GO" id="GO:0000228">
    <property type="term" value="C:nuclear chromosome"/>
    <property type="evidence" value="ECO:0007669"/>
    <property type="project" value="EnsemblFungi"/>
</dbReference>
<dbReference type="GO" id="GO:0070478">
    <property type="term" value="P:nuclear-transcribed mRNA catabolic process, 3'-5' exonucleolytic nonsense-mediated decay"/>
    <property type="evidence" value="ECO:0007669"/>
    <property type="project" value="EnsemblFungi"/>
</dbReference>
<dbReference type="GeneID" id="11493873"/>
<proteinExistence type="predicted"/>
<name>G0WGF1_NAUDC</name>
<feature type="repeat" description="WD" evidence="3">
    <location>
        <begin position="12"/>
        <end position="42"/>
    </location>
</feature>
<dbReference type="InterPro" id="IPR015943">
    <property type="entry name" value="WD40/YVTN_repeat-like_dom_sf"/>
</dbReference>
<feature type="domain" description="Anaphase-promoting complex subunit 4-like WD40" evidence="4">
    <location>
        <begin position="198"/>
        <end position="277"/>
    </location>
</feature>
<sequence length="403" mass="44784">MSKIFISTANCGRAHETDIFDVSISTPFTITASGDGTIKLWKNKLLDTDQPRDNFQSQFVHKTGVHHVDNFHSIDSQGIEHLIISCVTFSGEIFFYRYDFANSKLMKLELIKDNLLKKKSYWAIKWLKSNDQVLSHRLAATDVKGSTYVWKFHLPTTTAKDEEDEVEQHSINNLELEFQGEIPATSPTFATCVDMASSRGLIATGFADGKVIVSQLSTLRPLYNFEGFGMKGTEQNSNSVREVKFSPAGTLLAVANDSGSFGCVSLYETEFGERVGNLTVPTHSNSNESSIQSFAHSGWVMGLSFNSTGEFLSSCGYDSKIRVWDVKSKERVTTLNISAEDIENEDEILLNDELGDSLKHPPVLGVEYINKDVRGGMNSEANEGLCCVCMDRSVRWFREAGGN</sequence>
<dbReference type="OrthoDB" id="10251741at2759"/>
<keyword evidence="6" id="KW-1185">Reference proteome</keyword>
<dbReference type="InterPro" id="IPR019775">
    <property type="entry name" value="WD40_repeat_CS"/>
</dbReference>
<evidence type="ECO:0000259" key="4">
    <source>
        <dbReference type="Pfam" id="PF12894"/>
    </source>
</evidence>
<keyword evidence="2" id="KW-0677">Repeat</keyword>
<accession>G0WGF1</accession>
<evidence type="ECO:0000256" key="2">
    <source>
        <dbReference type="ARBA" id="ARBA00022737"/>
    </source>
</evidence>
<dbReference type="PROSITE" id="PS00678">
    <property type="entry name" value="WD_REPEATS_1"/>
    <property type="match status" value="1"/>
</dbReference>
<dbReference type="Proteomes" id="UP000000689">
    <property type="component" value="Chromosome 9"/>
</dbReference>
<dbReference type="InterPro" id="IPR036322">
    <property type="entry name" value="WD40_repeat_dom_sf"/>
</dbReference>
<dbReference type="OMA" id="CVCLDRS"/>